<keyword evidence="1" id="KW-0812">Transmembrane</keyword>
<dbReference type="EMBL" id="AWSO01001114">
    <property type="protein sequence ID" value="ESK85201.1"/>
    <property type="molecule type" value="Genomic_DNA"/>
</dbReference>
<reference evidence="2 3" key="1">
    <citation type="journal article" date="2014" name="BMC Genomics">
        <title>Genome and secretome analysis of the hemibiotrophic fungal pathogen, Moniliophthora roreri, which causes frosty pod rot disease of cacao: mechanisms of the biotrophic and necrotrophic phases.</title>
        <authorList>
            <person name="Meinhardt L.W."/>
            <person name="Costa G.G.L."/>
            <person name="Thomazella D.P.T."/>
            <person name="Teixeira P.J.P.L."/>
            <person name="Carazzolle M.F."/>
            <person name="Schuster S.C."/>
            <person name="Carlson J.E."/>
            <person name="Guiltinan M.J."/>
            <person name="Mieczkowski P."/>
            <person name="Farmer A."/>
            <person name="Ramaraj T."/>
            <person name="Crozier J."/>
            <person name="Davis R.E."/>
            <person name="Shao J."/>
            <person name="Melnick R.L."/>
            <person name="Pereira G.A.G."/>
            <person name="Bailey B.A."/>
        </authorList>
    </citation>
    <scope>NUCLEOTIDE SEQUENCE [LARGE SCALE GENOMIC DNA]</scope>
    <source>
        <strain evidence="2 3">MCA 2997</strain>
    </source>
</reference>
<dbReference type="AlphaFoldDB" id="V2WXG7"/>
<name>V2WXG7_MONRO</name>
<comment type="caution">
    <text evidence="2">The sequence shown here is derived from an EMBL/GenBank/DDBJ whole genome shotgun (WGS) entry which is preliminary data.</text>
</comment>
<gene>
    <name evidence="2" type="ORF">Moror_11025</name>
</gene>
<dbReference type="OrthoDB" id="2755803at2759"/>
<evidence type="ECO:0000313" key="2">
    <source>
        <dbReference type="EMBL" id="ESK85201.1"/>
    </source>
</evidence>
<organism evidence="2 3">
    <name type="scientific">Moniliophthora roreri (strain MCA 2997)</name>
    <name type="common">Cocoa frosty pod rot fungus</name>
    <name type="synonym">Crinipellis roreri</name>
    <dbReference type="NCBI Taxonomy" id="1381753"/>
    <lineage>
        <taxon>Eukaryota</taxon>
        <taxon>Fungi</taxon>
        <taxon>Dikarya</taxon>
        <taxon>Basidiomycota</taxon>
        <taxon>Agaricomycotina</taxon>
        <taxon>Agaricomycetes</taxon>
        <taxon>Agaricomycetidae</taxon>
        <taxon>Agaricales</taxon>
        <taxon>Marasmiineae</taxon>
        <taxon>Marasmiaceae</taxon>
        <taxon>Moniliophthora</taxon>
    </lineage>
</organism>
<keyword evidence="3" id="KW-1185">Reference proteome</keyword>
<keyword evidence="1" id="KW-0472">Membrane</keyword>
<keyword evidence="1" id="KW-1133">Transmembrane helix</keyword>
<evidence type="ECO:0000313" key="3">
    <source>
        <dbReference type="Proteomes" id="UP000017559"/>
    </source>
</evidence>
<feature type="transmembrane region" description="Helical" evidence="1">
    <location>
        <begin position="6"/>
        <end position="27"/>
    </location>
</feature>
<dbReference type="KEGG" id="mrr:Moror_11025"/>
<dbReference type="Proteomes" id="UP000017559">
    <property type="component" value="Unassembled WGS sequence"/>
</dbReference>
<sequence>MNSYQILAGLVGAGLIYLLTKYIIFVFMSPLRQLPGPDSESFMHGNFQAILDDDNGQIYRKWEETYGKTFNLNAMFGMKLCGRRIGKRSVIFSRTTLFGRRIVGVGSA</sequence>
<protein>
    <submittedName>
        <fullName evidence="2">Cytochrome p450</fullName>
    </submittedName>
</protein>
<evidence type="ECO:0000256" key="1">
    <source>
        <dbReference type="SAM" id="Phobius"/>
    </source>
</evidence>
<proteinExistence type="predicted"/>
<dbReference type="HOGENOM" id="CLU_2197615_0_0_1"/>
<accession>V2WXG7</accession>